<dbReference type="PANTHER" id="PTHR30469:SF15">
    <property type="entry name" value="HLYD FAMILY OF SECRETION PROTEINS"/>
    <property type="match status" value="1"/>
</dbReference>
<dbReference type="Gene3D" id="2.40.50.100">
    <property type="match status" value="1"/>
</dbReference>
<evidence type="ECO:0000313" key="3">
    <source>
        <dbReference type="EMBL" id="NDY96580.1"/>
    </source>
</evidence>
<comment type="similarity">
    <text evidence="1">Belongs to the membrane fusion protein (MFP) (TC 8.A.1) family.</text>
</comment>
<evidence type="ECO:0000313" key="4">
    <source>
        <dbReference type="Proteomes" id="UP000484885"/>
    </source>
</evidence>
<dbReference type="RefSeq" id="WP_164211969.1">
    <property type="nucleotide sequence ID" value="NZ_JAAGSC010000043.1"/>
</dbReference>
<dbReference type="SUPFAM" id="SSF111369">
    <property type="entry name" value="HlyD-like secretion proteins"/>
    <property type="match status" value="1"/>
</dbReference>
<gene>
    <name evidence="3" type="ORF">G3I74_12650</name>
</gene>
<dbReference type="Gene3D" id="2.40.30.170">
    <property type="match status" value="1"/>
</dbReference>
<keyword evidence="4" id="KW-1185">Reference proteome</keyword>
<evidence type="ECO:0000256" key="2">
    <source>
        <dbReference type="SAM" id="Coils"/>
    </source>
</evidence>
<feature type="coiled-coil region" evidence="2">
    <location>
        <begin position="133"/>
        <end position="162"/>
    </location>
</feature>
<name>A0A845V2U0_9GAMM</name>
<proteinExistence type="inferred from homology"/>
<dbReference type="EMBL" id="JAAGSC010000043">
    <property type="protein sequence ID" value="NDY96580.1"/>
    <property type="molecule type" value="Genomic_DNA"/>
</dbReference>
<dbReference type="GO" id="GO:1990281">
    <property type="term" value="C:efflux pump complex"/>
    <property type="evidence" value="ECO:0007669"/>
    <property type="project" value="TreeGrafter"/>
</dbReference>
<comment type="caution">
    <text evidence="3">The sequence shown here is derived from an EMBL/GenBank/DDBJ whole genome shotgun (WGS) entry which is preliminary data.</text>
</comment>
<dbReference type="GO" id="GO:0015562">
    <property type="term" value="F:efflux transmembrane transporter activity"/>
    <property type="evidence" value="ECO:0007669"/>
    <property type="project" value="TreeGrafter"/>
</dbReference>
<dbReference type="AlphaFoldDB" id="A0A845V2U0"/>
<dbReference type="Proteomes" id="UP000484885">
    <property type="component" value="Unassembled WGS sequence"/>
</dbReference>
<sequence>MNTAAFRAGWASGLLGAVCLLAGCEDRSPAQPSPAPVEVEFAVAERVEQAAMVQVAGVVRPARRAALGTRQAGAVRAVLVEAGDRVQAGQRILEVDARDLEAVVSAAREQRAAAAAAWQQAQRNRKRFERLYEDELVAKIRLEEAELAEERAQGAKERAAAELAAAQVNLDYSVLRAPFDGVVSEIIAETGSFVAPGPPLVVFEDRDQLEVEAGIDQASGTRLTPDQMLELEIDGFDRVIAARVQALLPALTSEQGEAATGTRLRLSIDDPPPGLAPGMVVTVRVPDDEQVQALVAVPGAALIQRGQLEGVFVIEADAEGQDRAHLRWVTRTTAASDGSRARILRGLAGGERVVVGDVVNELQDNQRVVSRRRAAD</sequence>
<keyword evidence="2" id="KW-0175">Coiled coil</keyword>
<organism evidence="3 4">
    <name type="scientific">Wenzhouxiangella limi</name>
    <dbReference type="NCBI Taxonomy" id="2707351"/>
    <lineage>
        <taxon>Bacteria</taxon>
        <taxon>Pseudomonadati</taxon>
        <taxon>Pseudomonadota</taxon>
        <taxon>Gammaproteobacteria</taxon>
        <taxon>Chromatiales</taxon>
        <taxon>Wenzhouxiangellaceae</taxon>
        <taxon>Wenzhouxiangella</taxon>
    </lineage>
</organism>
<protein>
    <submittedName>
        <fullName evidence="3">Efflux RND transporter periplasmic adaptor subunit</fullName>
    </submittedName>
</protein>
<dbReference type="Gene3D" id="1.10.287.470">
    <property type="entry name" value="Helix hairpin bin"/>
    <property type="match status" value="1"/>
</dbReference>
<dbReference type="PANTHER" id="PTHR30469">
    <property type="entry name" value="MULTIDRUG RESISTANCE PROTEIN MDTA"/>
    <property type="match status" value="1"/>
</dbReference>
<dbReference type="InterPro" id="IPR006143">
    <property type="entry name" value="RND_pump_MFP"/>
</dbReference>
<dbReference type="Gene3D" id="2.40.420.20">
    <property type="match status" value="1"/>
</dbReference>
<dbReference type="PROSITE" id="PS51257">
    <property type="entry name" value="PROKAR_LIPOPROTEIN"/>
    <property type="match status" value="1"/>
</dbReference>
<reference evidence="3 4" key="1">
    <citation type="submission" date="2020-02" db="EMBL/GenBank/DDBJ databases">
        <authorList>
            <person name="Zhang X.-Y."/>
        </authorList>
    </citation>
    <scope>NUCLEOTIDE SEQUENCE [LARGE SCALE GENOMIC DNA]</scope>
    <source>
        <strain evidence="3 4">C33</strain>
    </source>
</reference>
<evidence type="ECO:0000256" key="1">
    <source>
        <dbReference type="ARBA" id="ARBA00009477"/>
    </source>
</evidence>
<accession>A0A845V2U0</accession>
<dbReference type="NCBIfam" id="TIGR01730">
    <property type="entry name" value="RND_mfp"/>
    <property type="match status" value="1"/>
</dbReference>